<dbReference type="EMBL" id="SODL02000001">
    <property type="protein sequence ID" value="MCP2366564.1"/>
    <property type="molecule type" value="Genomic_DNA"/>
</dbReference>
<dbReference type="PANTHER" id="PTHR33824:SF7">
    <property type="entry name" value="POLYKETIDE CYCLASE_DEHYDRASE AND LIPID TRANSPORT SUPERFAMILY PROTEIN"/>
    <property type="match status" value="1"/>
</dbReference>
<dbReference type="STRING" id="589382.SAMN04489721_2637"/>
<evidence type="ECO:0000313" key="4">
    <source>
        <dbReference type="EMBL" id="SDT15311.1"/>
    </source>
</evidence>
<name>A0A1H1Y1J3_9MICO</name>
<organism evidence="4 5">
    <name type="scientific">Agromyces flavus</name>
    <dbReference type="NCBI Taxonomy" id="589382"/>
    <lineage>
        <taxon>Bacteria</taxon>
        <taxon>Bacillati</taxon>
        <taxon>Actinomycetota</taxon>
        <taxon>Actinomycetes</taxon>
        <taxon>Micrococcales</taxon>
        <taxon>Microbacteriaceae</taxon>
        <taxon>Agromyces</taxon>
    </lineage>
</organism>
<accession>A0A1H1Y1J3</accession>
<dbReference type="InterPro" id="IPR023393">
    <property type="entry name" value="START-like_dom_sf"/>
</dbReference>
<evidence type="ECO:0000313" key="5">
    <source>
        <dbReference type="Proteomes" id="UP000199482"/>
    </source>
</evidence>
<dbReference type="Proteomes" id="UP000199482">
    <property type="component" value="Chromosome I"/>
</dbReference>
<reference evidence="5" key="1">
    <citation type="submission" date="2016-10" db="EMBL/GenBank/DDBJ databases">
        <authorList>
            <person name="Varghese N."/>
            <person name="Submissions S."/>
        </authorList>
    </citation>
    <scope>NUCLEOTIDE SEQUENCE [LARGE SCALE GENOMIC DNA]</scope>
    <source>
        <strain evidence="5">CPCC 202695</strain>
    </source>
</reference>
<dbReference type="Pfam" id="PF03364">
    <property type="entry name" value="Polyketide_cyc"/>
    <property type="match status" value="1"/>
</dbReference>
<dbReference type="SUPFAM" id="SSF55961">
    <property type="entry name" value="Bet v1-like"/>
    <property type="match status" value="1"/>
</dbReference>
<proteinExistence type="predicted"/>
<dbReference type="RefSeq" id="WP_092673245.1">
    <property type="nucleotide sequence ID" value="NZ_BMDN01000001.1"/>
</dbReference>
<feature type="compositionally biased region" description="Gly residues" evidence="1">
    <location>
        <begin position="159"/>
        <end position="176"/>
    </location>
</feature>
<dbReference type="Gene3D" id="3.30.530.20">
    <property type="match status" value="1"/>
</dbReference>
<protein>
    <submittedName>
        <fullName evidence="3">Membrane protein</fullName>
    </submittedName>
    <submittedName>
        <fullName evidence="4">Polyketide cyclase / dehydrase and lipid transport</fullName>
    </submittedName>
</protein>
<dbReference type="InterPro" id="IPR005031">
    <property type="entry name" value="COQ10_START"/>
</dbReference>
<dbReference type="AlphaFoldDB" id="A0A1H1Y1J3"/>
<keyword evidence="6" id="KW-1185">Reference proteome</keyword>
<evidence type="ECO:0000259" key="2">
    <source>
        <dbReference type="Pfam" id="PF03364"/>
    </source>
</evidence>
<dbReference type="CDD" id="cd07817">
    <property type="entry name" value="SRPBCC_8"/>
    <property type="match status" value="1"/>
</dbReference>
<reference evidence="4" key="2">
    <citation type="submission" date="2016-10" db="EMBL/GenBank/DDBJ databases">
        <authorList>
            <person name="de Groot N.N."/>
        </authorList>
    </citation>
    <scope>NUCLEOTIDE SEQUENCE [LARGE SCALE GENOMIC DNA]</scope>
    <source>
        <strain evidence="4">CPCC 202695</strain>
    </source>
</reference>
<dbReference type="Proteomes" id="UP000893823">
    <property type="component" value="Unassembled WGS sequence"/>
</dbReference>
<reference evidence="3" key="3">
    <citation type="submission" date="2022-06" db="EMBL/GenBank/DDBJ databases">
        <title>Genomic Encyclopedia of Type Strains, Phase III (KMG-III): the genomes of soil and plant-associated and newly described type strains.</title>
        <authorList>
            <person name="Whitman W."/>
        </authorList>
    </citation>
    <scope>NUCLEOTIDE SEQUENCE</scope>
    <source>
        <strain evidence="3">CPCC 202695</strain>
    </source>
</reference>
<gene>
    <name evidence="3" type="ORF">BCL57_000706</name>
    <name evidence="4" type="ORF">SAMN04489721_2637</name>
</gene>
<dbReference type="InterPro" id="IPR047137">
    <property type="entry name" value="ORF3"/>
</dbReference>
<evidence type="ECO:0000313" key="6">
    <source>
        <dbReference type="Proteomes" id="UP000893823"/>
    </source>
</evidence>
<feature type="domain" description="Coenzyme Q-binding protein COQ10 START" evidence="2">
    <location>
        <begin position="11"/>
        <end position="129"/>
    </location>
</feature>
<evidence type="ECO:0000256" key="1">
    <source>
        <dbReference type="SAM" id="MobiDB-lite"/>
    </source>
</evidence>
<dbReference type="EMBL" id="LT629755">
    <property type="protein sequence ID" value="SDT15311.1"/>
    <property type="molecule type" value="Genomic_DNA"/>
</dbReference>
<sequence length="198" mass="21534">MSTTVTAGTEVDVPVRTAYDQWTQFESFPHFMGGVESVRQLDDTTTHWIVSIAGVKREFDADISDQVPDDHVAWRSTTAEVSHRGRVNFRQVSPDRTRIDLTIEWEPEGFVEKAGAALQLDDAQVKRDLHRFKEYIEKRQTESGAWRGEVHGGQETSAGAGGPTAGTAGYGYGGTVAPGSTNPPTSDGIVGSDPDLRA</sequence>
<dbReference type="OrthoDB" id="3695445at2"/>
<feature type="region of interest" description="Disordered" evidence="1">
    <location>
        <begin position="142"/>
        <end position="198"/>
    </location>
</feature>
<evidence type="ECO:0000313" key="3">
    <source>
        <dbReference type="EMBL" id="MCP2366564.1"/>
    </source>
</evidence>
<dbReference type="PANTHER" id="PTHR33824">
    <property type="entry name" value="POLYKETIDE CYCLASE/DEHYDRASE AND LIPID TRANSPORT SUPERFAMILY PROTEIN"/>
    <property type="match status" value="1"/>
</dbReference>